<dbReference type="EMBL" id="CAJNNW010020233">
    <property type="protein sequence ID" value="CAE8665914.1"/>
    <property type="molecule type" value="Genomic_DNA"/>
</dbReference>
<protein>
    <submittedName>
        <fullName evidence="1">Uncharacterized protein</fullName>
    </submittedName>
</protein>
<name>A0A813J558_POLGL</name>
<gene>
    <name evidence="1" type="ORF">PGLA2088_LOCUS16071</name>
</gene>
<evidence type="ECO:0000313" key="1">
    <source>
        <dbReference type="EMBL" id="CAE8665914.1"/>
    </source>
</evidence>
<reference evidence="1" key="1">
    <citation type="submission" date="2021-02" db="EMBL/GenBank/DDBJ databases">
        <authorList>
            <person name="Dougan E. K."/>
            <person name="Rhodes N."/>
            <person name="Thang M."/>
            <person name="Chan C."/>
        </authorList>
    </citation>
    <scope>NUCLEOTIDE SEQUENCE</scope>
</reference>
<accession>A0A813J558</accession>
<dbReference type="AlphaFoldDB" id="A0A813J558"/>
<evidence type="ECO:0000313" key="2">
    <source>
        <dbReference type="Proteomes" id="UP000626109"/>
    </source>
</evidence>
<sequence length="198" mass="21345">MSGAAERSRKRARHPTQTANDVLRDVTRLTLQLASQLRLVHAASVRTLLIPMTSPYVTAAKTALSVYGEQVKAKSGGQSLLPPHVLAFKALPATASTDPKLAAPLAKLLELLHFTAQADVDLTPLIKVCRLSKTFEQANMRLQIAASTSGLTLVDLLVNQILLAGGRECPGIGPRSRLERTLAQHVRSEPLKTFRNGS</sequence>
<dbReference type="Proteomes" id="UP000626109">
    <property type="component" value="Unassembled WGS sequence"/>
</dbReference>
<comment type="caution">
    <text evidence="1">The sequence shown here is derived from an EMBL/GenBank/DDBJ whole genome shotgun (WGS) entry which is preliminary data.</text>
</comment>
<proteinExistence type="predicted"/>
<organism evidence="1 2">
    <name type="scientific">Polarella glacialis</name>
    <name type="common">Dinoflagellate</name>
    <dbReference type="NCBI Taxonomy" id="89957"/>
    <lineage>
        <taxon>Eukaryota</taxon>
        <taxon>Sar</taxon>
        <taxon>Alveolata</taxon>
        <taxon>Dinophyceae</taxon>
        <taxon>Suessiales</taxon>
        <taxon>Suessiaceae</taxon>
        <taxon>Polarella</taxon>
    </lineage>
</organism>